<feature type="domain" description="FAD-binding" evidence="5">
    <location>
        <begin position="51"/>
        <end position="222"/>
    </location>
</feature>
<evidence type="ECO:0000256" key="3">
    <source>
        <dbReference type="ARBA" id="ARBA00022827"/>
    </source>
</evidence>
<dbReference type="InterPro" id="IPR002938">
    <property type="entry name" value="FAD-bd"/>
</dbReference>
<protein>
    <recommendedName>
        <fullName evidence="5">FAD-binding domain-containing protein</fullName>
    </recommendedName>
</protein>
<evidence type="ECO:0000313" key="6">
    <source>
        <dbReference type="EMBL" id="GKU92855.1"/>
    </source>
</evidence>
<dbReference type="GO" id="GO:0016491">
    <property type="term" value="F:oxidoreductase activity"/>
    <property type="evidence" value="ECO:0007669"/>
    <property type="project" value="UniProtKB-KW"/>
</dbReference>
<evidence type="ECO:0000259" key="5">
    <source>
        <dbReference type="Pfam" id="PF01494"/>
    </source>
</evidence>
<dbReference type="EMBL" id="BPVZ01000006">
    <property type="protein sequence ID" value="GKU92855.1"/>
    <property type="molecule type" value="Genomic_DNA"/>
</dbReference>
<dbReference type="AlphaFoldDB" id="A0AAV5I1G6"/>
<dbReference type="SUPFAM" id="SSF51905">
    <property type="entry name" value="FAD/NAD(P)-binding domain"/>
    <property type="match status" value="1"/>
</dbReference>
<reference evidence="6 7" key="1">
    <citation type="journal article" date="2021" name="Commun. Biol.">
        <title>The genome of Shorea leprosula (Dipterocarpaceae) highlights the ecological relevance of drought in aseasonal tropical rainforests.</title>
        <authorList>
            <person name="Ng K.K.S."/>
            <person name="Kobayashi M.J."/>
            <person name="Fawcett J.A."/>
            <person name="Hatakeyama M."/>
            <person name="Paape T."/>
            <person name="Ng C.H."/>
            <person name="Ang C.C."/>
            <person name="Tnah L.H."/>
            <person name="Lee C.T."/>
            <person name="Nishiyama T."/>
            <person name="Sese J."/>
            <person name="O'Brien M.J."/>
            <person name="Copetti D."/>
            <person name="Mohd Noor M.I."/>
            <person name="Ong R.C."/>
            <person name="Putra M."/>
            <person name="Sireger I.Z."/>
            <person name="Indrioko S."/>
            <person name="Kosugi Y."/>
            <person name="Izuno A."/>
            <person name="Isagi Y."/>
            <person name="Lee S.L."/>
            <person name="Shimizu K.K."/>
        </authorList>
    </citation>
    <scope>NUCLEOTIDE SEQUENCE [LARGE SCALE GENOMIC DNA]</scope>
    <source>
        <strain evidence="6">214</strain>
    </source>
</reference>
<organism evidence="6 7">
    <name type="scientific">Rubroshorea leprosula</name>
    <dbReference type="NCBI Taxonomy" id="152421"/>
    <lineage>
        <taxon>Eukaryota</taxon>
        <taxon>Viridiplantae</taxon>
        <taxon>Streptophyta</taxon>
        <taxon>Embryophyta</taxon>
        <taxon>Tracheophyta</taxon>
        <taxon>Spermatophyta</taxon>
        <taxon>Magnoliopsida</taxon>
        <taxon>eudicotyledons</taxon>
        <taxon>Gunneridae</taxon>
        <taxon>Pentapetalae</taxon>
        <taxon>rosids</taxon>
        <taxon>malvids</taxon>
        <taxon>Malvales</taxon>
        <taxon>Dipterocarpaceae</taxon>
        <taxon>Rubroshorea</taxon>
    </lineage>
</organism>
<keyword evidence="2" id="KW-0285">Flavoprotein</keyword>
<proteinExistence type="predicted"/>
<comment type="cofactor">
    <cofactor evidence="1">
        <name>FAD</name>
        <dbReference type="ChEBI" id="CHEBI:57692"/>
    </cofactor>
</comment>
<dbReference type="PANTHER" id="PTHR46496">
    <property type="match status" value="1"/>
</dbReference>
<sequence>MVATLFHKASSILLSTSSHVPVSMSNQKKRPIHVKSIEANAFDIEGKKKLRILVAGGGIGGLVFALAAKRKGFDVVVLEKGMSAIRGEGQFRGPIQLQSNALAALEVIDLEVAEKVMQAGCVVGNRINGLLDGISGSWYVKMDMFTPAVQMGLPLTRIISRMTLLQILASAVGEDVIFNKSYVVGFEDHGHKVTVMLENGKQYEGDLLVGADGIQSKVRQSLFGPQEAVYLGYTCYSGIADFVPADIESVGFRVLLGHKQYFVSSDVVAGKMQWYAFHKEPPGGVDSPHGKKERLLKIFEGWCDYVIDLIIASDEDAILRRDIYDLTPTCTWGRGHVTLLGDSVHAMQPNMSQGGCMAIEDSYQLAEELDKAWRQSVESGTPIDVVSSLRRRLRVAIIHAMARMAAIAASYYMSYLDVGLGPLLFLKKFWIPHPATVGCRFLVDLAMRLIISWVFGGGSLKFEGRSPCCRLSEKANDQFLRWLEDDDALERSINGDWFLLPFGNEAAVSEPIHLSRDENRDCIIGYLFAFKMKVSYVLCMHVPLCL</sequence>
<evidence type="ECO:0000256" key="4">
    <source>
        <dbReference type="ARBA" id="ARBA00023002"/>
    </source>
</evidence>
<evidence type="ECO:0000256" key="1">
    <source>
        <dbReference type="ARBA" id="ARBA00001974"/>
    </source>
</evidence>
<keyword evidence="4" id="KW-0560">Oxidoreductase</keyword>
<dbReference type="Proteomes" id="UP001054252">
    <property type="component" value="Unassembled WGS sequence"/>
</dbReference>
<accession>A0AAV5I1G6</accession>
<dbReference type="Pfam" id="PF01494">
    <property type="entry name" value="FAD_binding_3"/>
    <property type="match status" value="2"/>
</dbReference>
<dbReference type="Gene3D" id="3.50.50.60">
    <property type="entry name" value="FAD/NAD(P)-binding domain"/>
    <property type="match status" value="1"/>
</dbReference>
<dbReference type="PRINTS" id="PR00420">
    <property type="entry name" value="RNGMNOXGNASE"/>
</dbReference>
<dbReference type="GO" id="GO:0071949">
    <property type="term" value="F:FAD binding"/>
    <property type="evidence" value="ECO:0007669"/>
    <property type="project" value="InterPro"/>
</dbReference>
<dbReference type="InterPro" id="IPR036188">
    <property type="entry name" value="FAD/NAD-bd_sf"/>
</dbReference>
<keyword evidence="7" id="KW-1185">Reference proteome</keyword>
<keyword evidence="3" id="KW-0274">FAD</keyword>
<feature type="domain" description="FAD-binding" evidence="5">
    <location>
        <begin position="331"/>
        <end position="374"/>
    </location>
</feature>
<dbReference type="PANTHER" id="PTHR46496:SF1">
    <property type="entry name" value="ZEAXANTHIN EPOXIDASE, CHLOROPLASTIC"/>
    <property type="match status" value="1"/>
</dbReference>
<evidence type="ECO:0000256" key="2">
    <source>
        <dbReference type="ARBA" id="ARBA00022630"/>
    </source>
</evidence>
<gene>
    <name evidence="6" type="ORF">SLEP1_g6526</name>
</gene>
<name>A0AAV5I1G6_9ROSI</name>
<comment type="caution">
    <text evidence="6">The sequence shown here is derived from an EMBL/GenBank/DDBJ whole genome shotgun (WGS) entry which is preliminary data.</text>
</comment>
<evidence type="ECO:0000313" key="7">
    <source>
        <dbReference type="Proteomes" id="UP001054252"/>
    </source>
</evidence>